<evidence type="ECO:0008006" key="8">
    <source>
        <dbReference type="Google" id="ProtNLM"/>
    </source>
</evidence>
<dbReference type="PANTHER" id="PTHR30249">
    <property type="entry name" value="PUTATIVE SEROTONIN TRANSPORTER"/>
    <property type="match status" value="1"/>
</dbReference>
<evidence type="ECO:0000313" key="6">
    <source>
        <dbReference type="EMBL" id="EAR27268.1"/>
    </source>
</evidence>
<keyword evidence="7" id="KW-1185">Reference proteome</keyword>
<evidence type="ECO:0000256" key="1">
    <source>
        <dbReference type="ARBA" id="ARBA00004141"/>
    </source>
</evidence>
<sequence>MIFFIGLPLTIGLYFFCKIIQQRLGLIWFNPILITIVLLISLLYQLKLPYTEYNRSTFMLTWLLEPAIVALALPLYKEFVAVKNNIKPIASASLIALTCSMTCSVLIASALNLSFEIQASLATNAVTTPIALSVSNSIGGIPALAAVIVILVGIFGALCAEPFLRFIGVNNPKAQGFAMGAACHAIGTARALELHPSMGGFASIAMALSAINTAILVPILYPLLQQLLAYISVY</sequence>
<accession>A4CCH5</accession>
<feature type="transmembrane region" description="Helical" evidence="5">
    <location>
        <begin position="27"/>
        <end position="46"/>
    </location>
</feature>
<reference evidence="6 7" key="1">
    <citation type="submission" date="2006-02" db="EMBL/GenBank/DDBJ databases">
        <authorList>
            <person name="Moran M.A."/>
            <person name="Kjelleberg S."/>
            <person name="Egan S."/>
            <person name="Saunders N."/>
            <person name="Thomas T."/>
            <person name="Ferriera S."/>
            <person name="Johnson J."/>
            <person name="Kravitz S."/>
            <person name="Halpern A."/>
            <person name="Remington K."/>
            <person name="Beeson K."/>
            <person name="Tran B."/>
            <person name="Rogers Y.-H."/>
            <person name="Friedman R."/>
            <person name="Venter J.C."/>
        </authorList>
    </citation>
    <scope>NUCLEOTIDE SEQUENCE [LARGE SCALE GENOMIC DNA]</scope>
    <source>
        <strain evidence="6 7">D2</strain>
    </source>
</reference>
<dbReference type="RefSeq" id="WP_009838530.1">
    <property type="nucleotide sequence ID" value="NZ_AAOH01000006.1"/>
</dbReference>
<dbReference type="EMBL" id="AAOH01000006">
    <property type="protein sequence ID" value="EAR27268.1"/>
    <property type="molecule type" value="Genomic_DNA"/>
</dbReference>
<evidence type="ECO:0000256" key="5">
    <source>
        <dbReference type="SAM" id="Phobius"/>
    </source>
</evidence>
<protein>
    <recommendedName>
        <fullName evidence="8">LrgB family protein</fullName>
    </recommendedName>
</protein>
<dbReference type="InterPro" id="IPR007300">
    <property type="entry name" value="CidB/LrgB"/>
</dbReference>
<keyword evidence="4 5" id="KW-0472">Membrane</keyword>
<evidence type="ECO:0000313" key="7">
    <source>
        <dbReference type="Proteomes" id="UP000006201"/>
    </source>
</evidence>
<comment type="caution">
    <text evidence="6">The sequence shown here is derived from an EMBL/GenBank/DDBJ whole genome shotgun (WGS) entry which is preliminary data.</text>
</comment>
<keyword evidence="2 5" id="KW-0812">Transmembrane</keyword>
<dbReference type="STRING" id="87626.PTD2_14552"/>
<dbReference type="HOGENOM" id="CLU_082099_3_0_6"/>
<feature type="transmembrane region" description="Helical" evidence="5">
    <location>
        <begin position="58"/>
        <end position="76"/>
    </location>
</feature>
<dbReference type="AlphaFoldDB" id="A4CCH5"/>
<name>A4CCH5_9GAMM</name>
<dbReference type="Pfam" id="PF04172">
    <property type="entry name" value="LrgB"/>
    <property type="match status" value="1"/>
</dbReference>
<dbReference type="Proteomes" id="UP000006201">
    <property type="component" value="Unassembled WGS sequence"/>
</dbReference>
<proteinExistence type="predicted"/>
<feature type="transmembrane region" description="Helical" evidence="5">
    <location>
        <begin position="143"/>
        <end position="164"/>
    </location>
</feature>
<feature type="transmembrane region" description="Helical" evidence="5">
    <location>
        <begin position="88"/>
        <end position="111"/>
    </location>
</feature>
<comment type="subcellular location">
    <subcellularLocation>
        <location evidence="1">Membrane</location>
        <topology evidence="1">Multi-pass membrane protein</topology>
    </subcellularLocation>
</comment>
<dbReference type="PANTHER" id="PTHR30249:SF0">
    <property type="entry name" value="PLASTIDAL GLYCOLATE_GLYCERATE TRANSLOCATOR 1, CHLOROPLASTIC"/>
    <property type="match status" value="1"/>
</dbReference>
<dbReference type="OrthoDB" id="9811701at2"/>
<keyword evidence="3 5" id="KW-1133">Transmembrane helix</keyword>
<evidence type="ECO:0000256" key="2">
    <source>
        <dbReference type="ARBA" id="ARBA00022692"/>
    </source>
</evidence>
<evidence type="ECO:0000256" key="3">
    <source>
        <dbReference type="ARBA" id="ARBA00022989"/>
    </source>
</evidence>
<feature type="transmembrane region" description="Helical" evidence="5">
    <location>
        <begin position="201"/>
        <end position="224"/>
    </location>
</feature>
<organism evidence="6 7">
    <name type="scientific">Pseudoalteromonas tunicata D2</name>
    <dbReference type="NCBI Taxonomy" id="87626"/>
    <lineage>
        <taxon>Bacteria</taxon>
        <taxon>Pseudomonadati</taxon>
        <taxon>Pseudomonadota</taxon>
        <taxon>Gammaproteobacteria</taxon>
        <taxon>Alteromonadales</taxon>
        <taxon>Pseudoalteromonadaceae</taxon>
        <taxon>Pseudoalteromonas</taxon>
    </lineage>
</organism>
<gene>
    <name evidence="6" type="ORF">PTD2_14552</name>
</gene>
<dbReference type="eggNOG" id="COG1346">
    <property type="taxonomic scope" value="Bacteria"/>
</dbReference>
<dbReference type="GO" id="GO:0016020">
    <property type="term" value="C:membrane"/>
    <property type="evidence" value="ECO:0007669"/>
    <property type="project" value="UniProtKB-SubCell"/>
</dbReference>
<evidence type="ECO:0000256" key="4">
    <source>
        <dbReference type="ARBA" id="ARBA00023136"/>
    </source>
</evidence>